<evidence type="ECO:0000313" key="2">
    <source>
        <dbReference type="Proteomes" id="UP000799118"/>
    </source>
</evidence>
<proteinExistence type="predicted"/>
<name>A0A6A4IJ42_9AGAR</name>
<sequence length="210" mass="24962">SETPLSRNIFIRAWDIHRIKKSIEAEHIQLNQDDGQSTRDWAEKLWGKKHVGSGRCIPIAWMISNSGTKVTLTYFLQLVRLRNPKIIPHIVMTDRDHAQINAVRQAYWEAMILLCWWHVLHAWQQHFHIPDHPELWEQLKSWIHIRDRAKFTSAWQEISRRAVEEFANSTFYNYLCSNWGADQIVKIWSAVFRIDHLILEDCNNNMLIEA</sequence>
<dbReference type="EMBL" id="ML769390">
    <property type="protein sequence ID" value="KAE9408555.1"/>
    <property type="molecule type" value="Genomic_DNA"/>
</dbReference>
<keyword evidence="2" id="KW-1185">Reference proteome</keyword>
<feature type="non-terminal residue" evidence="1">
    <location>
        <position position="1"/>
    </location>
</feature>
<reference evidence="1" key="1">
    <citation type="journal article" date="2019" name="Environ. Microbiol.">
        <title>Fungal ecological strategies reflected in gene transcription - a case study of two litter decomposers.</title>
        <authorList>
            <person name="Barbi F."/>
            <person name="Kohler A."/>
            <person name="Barry K."/>
            <person name="Baskaran P."/>
            <person name="Daum C."/>
            <person name="Fauchery L."/>
            <person name="Ihrmark K."/>
            <person name="Kuo A."/>
            <person name="LaButti K."/>
            <person name="Lipzen A."/>
            <person name="Morin E."/>
            <person name="Grigoriev I.V."/>
            <person name="Henrissat B."/>
            <person name="Lindahl B."/>
            <person name="Martin F."/>
        </authorList>
    </citation>
    <scope>NUCLEOTIDE SEQUENCE</scope>
    <source>
        <strain evidence="1">JB14</strain>
    </source>
</reference>
<dbReference type="Proteomes" id="UP000799118">
    <property type="component" value="Unassembled WGS sequence"/>
</dbReference>
<gene>
    <name evidence="1" type="ORF">BT96DRAFT_807629</name>
</gene>
<protein>
    <submittedName>
        <fullName evidence="1">Uncharacterized protein</fullName>
    </submittedName>
</protein>
<organism evidence="1 2">
    <name type="scientific">Gymnopus androsaceus JB14</name>
    <dbReference type="NCBI Taxonomy" id="1447944"/>
    <lineage>
        <taxon>Eukaryota</taxon>
        <taxon>Fungi</taxon>
        <taxon>Dikarya</taxon>
        <taxon>Basidiomycota</taxon>
        <taxon>Agaricomycotina</taxon>
        <taxon>Agaricomycetes</taxon>
        <taxon>Agaricomycetidae</taxon>
        <taxon>Agaricales</taxon>
        <taxon>Marasmiineae</taxon>
        <taxon>Omphalotaceae</taxon>
        <taxon>Gymnopus</taxon>
    </lineage>
</organism>
<dbReference type="OrthoDB" id="3265053at2759"/>
<dbReference type="AlphaFoldDB" id="A0A6A4IJ42"/>
<accession>A0A6A4IJ42</accession>
<evidence type="ECO:0000313" key="1">
    <source>
        <dbReference type="EMBL" id="KAE9408555.1"/>
    </source>
</evidence>